<feature type="domain" description="ASCH" evidence="1">
    <location>
        <begin position="5"/>
        <end position="114"/>
    </location>
</feature>
<dbReference type="CDD" id="cd06555">
    <property type="entry name" value="ASCH_PF0470_like"/>
    <property type="match status" value="1"/>
</dbReference>
<dbReference type="InterPro" id="IPR016645">
    <property type="entry name" value="UCP016134"/>
</dbReference>
<proteinExistence type="predicted"/>
<reference evidence="2" key="1">
    <citation type="submission" date="2022-07" db="EMBL/GenBank/DDBJ databases">
        <authorList>
            <person name="Li W.-J."/>
            <person name="Deng Q.-Q."/>
        </authorList>
    </citation>
    <scope>NUCLEOTIDE SEQUENCE</scope>
    <source>
        <strain evidence="2">SYSU M60031</strain>
    </source>
</reference>
<sequence>MVHNMGLYGEYFHAIRQRKKLYEVRLYDEKRRAISVGDTIEFLEVPEGSQLLRVKVLGLRRYDTFREMYEDIPFALFDCEDWTMEEMVQGTYDIYSPEQERQWGALAIRIEPVAEN</sequence>
<organism evidence="2 3">
    <name type="scientific">Ectobacillus ponti</name>
    <dbReference type="NCBI Taxonomy" id="2961894"/>
    <lineage>
        <taxon>Bacteria</taxon>
        <taxon>Bacillati</taxon>
        <taxon>Bacillota</taxon>
        <taxon>Bacilli</taxon>
        <taxon>Bacillales</taxon>
        <taxon>Bacillaceae</taxon>
        <taxon>Ectobacillus</taxon>
    </lineage>
</organism>
<dbReference type="Gene3D" id="2.30.130.30">
    <property type="entry name" value="Hypothetical protein"/>
    <property type="match status" value="1"/>
</dbReference>
<dbReference type="PIRSF" id="PIRSF016134">
    <property type="entry name" value="UCP016134"/>
    <property type="match status" value="1"/>
</dbReference>
<dbReference type="Proteomes" id="UP001156102">
    <property type="component" value="Unassembled WGS sequence"/>
</dbReference>
<accession>A0AA42BNW8</accession>
<dbReference type="AlphaFoldDB" id="A0AA42BNW8"/>
<dbReference type="Pfam" id="PF04266">
    <property type="entry name" value="ASCH"/>
    <property type="match status" value="1"/>
</dbReference>
<dbReference type="InterPro" id="IPR015947">
    <property type="entry name" value="PUA-like_sf"/>
</dbReference>
<dbReference type="SUPFAM" id="SSF88697">
    <property type="entry name" value="PUA domain-like"/>
    <property type="match status" value="1"/>
</dbReference>
<dbReference type="RefSeq" id="WP_254758351.1">
    <property type="nucleotide sequence ID" value="NZ_JANCLT010000003.1"/>
</dbReference>
<gene>
    <name evidence="2" type="ORF">NK662_07770</name>
</gene>
<dbReference type="InterPro" id="IPR007374">
    <property type="entry name" value="ASCH_domain"/>
</dbReference>
<evidence type="ECO:0000259" key="1">
    <source>
        <dbReference type="SMART" id="SM01022"/>
    </source>
</evidence>
<name>A0AA42BNW8_9BACI</name>
<keyword evidence="3" id="KW-1185">Reference proteome</keyword>
<dbReference type="SMART" id="SM01022">
    <property type="entry name" value="ASCH"/>
    <property type="match status" value="1"/>
</dbReference>
<evidence type="ECO:0000313" key="3">
    <source>
        <dbReference type="Proteomes" id="UP001156102"/>
    </source>
</evidence>
<dbReference type="EMBL" id="JANCLT010000003">
    <property type="protein sequence ID" value="MCP8968440.1"/>
    <property type="molecule type" value="Genomic_DNA"/>
</dbReference>
<evidence type="ECO:0000313" key="2">
    <source>
        <dbReference type="EMBL" id="MCP8968440.1"/>
    </source>
</evidence>
<comment type="caution">
    <text evidence="2">The sequence shown here is derived from an EMBL/GenBank/DDBJ whole genome shotgun (WGS) entry which is preliminary data.</text>
</comment>
<protein>
    <submittedName>
        <fullName evidence="2">ASCH domain-containing protein</fullName>
    </submittedName>
</protein>